<accession>A0AAV7PMD9</accession>
<feature type="compositionally biased region" description="Basic and acidic residues" evidence="1">
    <location>
        <begin position="73"/>
        <end position="91"/>
    </location>
</feature>
<feature type="compositionally biased region" description="Basic and acidic residues" evidence="1">
    <location>
        <begin position="32"/>
        <end position="59"/>
    </location>
</feature>
<protein>
    <submittedName>
        <fullName evidence="2">Uncharacterized protein</fullName>
    </submittedName>
</protein>
<feature type="compositionally biased region" description="Basic residues" evidence="1">
    <location>
        <begin position="127"/>
        <end position="136"/>
    </location>
</feature>
<dbReference type="Proteomes" id="UP001066276">
    <property type="component" value="Chromosome 7"/>
</dbReference>
<comment type="caution">
    <text evidence="2">The sequence shown here is derived from an EMBL/GenBank/DDBJ whole genome shotgun (WGS) entry which is preliminary data.</text>
</comment>
<reference evidence="2" key="1">
    <citation type="journal article" date="2022" name="bioRxiv">
        <title>Sequencing and chromosome-scale assembly of the giantPleurodeles waltlgenome.</title>
        <authorList>
            <person name="Brown T."/>
            <person name="Elewa A."/>
            <person name="Iarovenko S."/>
            <person name="Subramanian E."/>
            <person name="Araus A.J."/>
            <person name="Petzold A."/>
            <person name="Susuki M."/>
            <person name="Suzuki K.-i.T."/>
            <person name="Hayashi T."/>
            <person name="Toyoda A."/>
            <person name="Oliveira C."/>
            <person name="Osipova E."/>
            <person name="Leigh N.D."/>
            <person name="Simon A."/>
            <person name="Yun M.H."/>
        </authorList>
    </citation>
    <scope>NUCLEOTIDE SEQUENCE</scope>
    <source>
        <strain evidence="2">20211129_DDA</strain>
        <tissue evidence="2">Liver</tissue>
    </source>
</reference>
<dbReference type="EMBL" id="JANPWB010000011">
    <property type="protein sequence ID" value="KAJ1128402.1"/>
    <property type="molecule type" value="Genomic_DNA"/>
</dbReference>
<evidence type="ECO:0000256" key="1">
    <source>
        <dbReference type="SAM" id="MobiDB-lite"/>
    </source>
</evidence>
<evidence type="ECO:0000313" key="3">
    <source>
        <dbReference type="Proteomes" id="UP001066276"/>
    </source>
</evidence>
<proteinExistence type="predicted"/>
<dbReference type="AlphaFoldDB" id="A0AAV7PMD9"/>
<evidence type="ECO:0000313" key="2">
    <source>
        <dbReference type="EMBL" id="KAJ1128402.1"/>
    </source>
</evidence>
<feature type="compositionally biased region" description="Basic residues" evidence="1">
    <location>
        <begin position="16"/>
        <end position="29"/>
    </location>
</feature>
<feature type="compositionally biased region" description="Polar residues" evidence="1">
    <location>
        <begin position="103"/>
        <end position="115"/>
    </location>
</feature>
<keyword evidence="3" id="KW-1185">Reference proteome</keyword>
<sequence>MRTSSVTPKIQDGGHIRKPALLKLKRRSSPTRSREHDPSHHAEAGKEQRPNSLAEREARNSSANVSGEDAEPDGLKVRGRKDTWAARRDTNRWLGGAVHPGTTDPSWNPPLSSAGRSRPQRGTPGGCRRRKAGTPR</sequence>
<name>A0AAV7PMD9_PLEWA</name>
<organism evidence="2 3">
    <name type="scientific">Pleurodeles waltl</name>
    <name type="common">Iberian ribbed newt</name>
    <dbReference type="NCBI Taxonomy" id="8319"/>
    <lineage>
        <taxon>Eukaryota</taxon>
        <taxon>Metazoa</taxon>
        <taxon>Chordata</taxon>
        <taxon>Craniata</taxon>
        <taxon>Vertebrata</taxon>
        <taxon>Euteleostomi</taxon>
        <taxon>Amphibia</taxon>
        <taxon>Batrachia</taxon>
        <taxon>Caudata</taxon>
        <taxon>Salamandroidea</taxon>
        <taxon>Salamandridae</taxon>
        <taxon>Pleurodelinae</taxon>
        <taxon>Pleurodeles</taxon>
    </lineage>
</organism>
<gene>
    <name evidence="2" type="ORF">NDU88_006781</name>
</gene>
<feature type="region of interest" description="Disordered" evidence="1">
    <location>
        <begin position="1"/>
        <end position="136"/>
    </location>
</feature>